<dbReference type="EMBL" id="PGCI01000958">
    <property type="protein sequence ID" value="PLW10565.1"/>
    <property type="molecule type" value="Genomic_DNA"/>
</dbReference>
<feature type="region of interest" description="Disordered" evidence="1">
    <location>
        <begin position="367"/>
        <end position="423"/>
    </location>
</feature>
<dbReference type="AlphaFoldDB" id="A0A2N5SBG8"/>
<feature type="compositionally biased region" description="Polar residues" evidence="1">
    <location>
        <begin position="868"/>
        <end position="881"/>
    </location>
</feature>
<sequence>MRPELTVLTARVEKNSRAVFLQAIGDSVIRSLFYANVLFNKYYPPASWKKGYHQLRIAPIGMKLDYVYESAVVKRSTSLKTGDQLVHGCTIHHVSQSVPVPTATRQFFHPLPFHQQSGSSKLSNFKDKAYQQIEGTFGRAYSPGGKILWTYDGGIIDAEDVILSNSCTDSLTLDHDAEIYQWCLEDSPFAKDSAHEQPSGPLRRRYQLFMKVLSLEEHFDPQDEIKFLSRCSLLSEFLQPDQVSEWIASPAVNVVSPSESVLGIRGKNTSLDFRGEGILSSTVPRILSVERRSLLSQNSQPKITTVSPEVVPQLNAVNYPAQSVEATSITQVSKPQGIILAFGLIILLSLIMVVSFYVRGRIERRKKSSTRSDIPTIQVQPSSFNSVMGHPSHPVTIEPHTRSSSSFLGNDDSELKSDPSQPAHCEFGILHPIQTHIASERLSDVTPPLDLLQRSENQIDKQPQKDGAVHTSSSRAAASVTASTTSIKQQTAEEAIPSDLDCTEDPRGTLTRSTECSQQGSRKSTTPSINQAVDFLGFNMRDMEAGSCEIQSSPTSLRERSATTASSVRTRSYVVAEKLSSILRPVSTNFSGDSSSKPLPLKRLKKSFGVGEDSDSDEEQDQAALSDFFRRQYAQWSAGQLAAGVESNGMETDSPSLSSPGFRSIEPRPLSGIFSHPSLEKCHLVSKKSLQDAIRRPKSHYSCNLTSSHNSTPSLSPTSNLPMMYETPANGATHSPDNIFFASHPQRNSRGPIAPVGPVVLSLEAPFCSSPKSLSSQSHFPKIPPPADSTYEKAYQDLQERYQNSAPSTSEAYNTKHKHSYSASMKNLSEFSAEIEPISKMKLSVTNPDVELTESDSTLRGLREFSDPSPSSRAESKSPRITCSYVQDKSIQASPLLSPVTSLHRSSQEDPGGHNRSYVQDKNIHPSPLLSPVTSLHRSSPADPGGHNRGNDRRRSWLISSLSLRILPQSNPSMKSAALSMSPARLRKSLSIGGRISSSGMKAAHRPPDLVITRRGDPQSTRRTDVSAQADSLSSKDISRQADSQLSQQHHDPSKSSSAGLVTLLGLSSKPKECLSLNPHEYLGMPCSPSPSSDPISSSCSSYSENGPCNFFESSRAHHASYSIESCSSSHHSPSSFFDKTSYAHSNPYYSSAPHSFDDHLDQAHLAYGSAAREPSQATQWKSRLNSVGSFIEVSEDLHESTQSCLVIANPDMTHPNEASSIT</sequence>
<reference evidence="3 4" key="1">
    <citation type="submission" date="2017-11" db="EMBL/GenBank/DDBJ databases">
        <title>De novo assembly and phasing of dikaryotic genomes from two isolates of Puccinia coronata f. sp. avenae, the causal agent of oat crown rust.</title>
        <authorList>
            <person name="Miller M.E."/>
            <person name="Zhang Y."/>
            <person name="Omidvar V."/>
            <person name="Sperschneider J."/>
            <person name="Schwessinger B."/>
            <person name="Raley C."/>
            <person name="Palmer J.M."/>
            <person name="Garnica D."/>
            <person name="Upadhyaya N."/>
            <person name="Rathjen J."/>
            <person name="Taylor J.M."/>
            <person name="Park R.F."/>
            <person name="Dodds P.N."/>
            <person name="Hirsch C.D."/>
            <person name="Kianian S.F."/>
            <person name="Figueroa M."/>
        </authorList>
    </citation>
    <scope>NUCLEOTIDE SEQUENCE [LARGE SCALE GENOMIC DNA]</scope>
    <source>
        <strain evidence="3">12SD80</strain>
    </source>
</reference>
<accession>A0A2N5SBG8</accession>
<feature type="compositionally biased region" description="Polar residues" evidence="1">
    <location>
        <begin position="1026"/>
        <end position="1048"/>
    </location>
</feature>
<organism evidence="3 4">
    <name type="scientific">Puccinia coronata f. sp. avenae</name>
    <dbReference type="NCBI Taxonomy" id="200324"/>
    <lineage>
        <taxon>Eukaryota</taxon>
        <taxon>Fungi</taxon>
        <taxon>Dikarya</taxon>
        <taxon>Basidiomycota</taxon>
        <taxon>Pucciniomycotina</taxon>
        <taxon>Pucciniomycetes</taxon>
        <taxon>Pucciniales</taxon>
        <taxon>Pucciniaceae</taxon>
        <taxon>Puccinia</taxon>
    </lineage>
</organism>
<evidence type="ECO:0000313" key="4">
    <source>
        <dbReference type="Proteomes" id="UP000235392"/>
    </source>
</evidence>
<name>A0A2N5SBG8_9BASI</name>
<feature type="compositionally biased region" description="Low complexity" evidence="1">
    <location>
        <begin position="471"/>
        <end position="486"/>
    </location>
</feature>
<feature type="region of interest" description="Disordered" evidence="1">
    <location>
        <begin position="457"/>
        <end position="529"/>
    </location>
</feature>
<protein>
    <submittedName>
        <fullName evidence="3">Uncharacterized protein</fullName>
    </submittedName>
</protein>
<feature type="region of interest" description="Disordered" evidence="1">
    <location>
        <begin position="899"/>
        <end position="953"/>
    </location>
</feature>
<dbReference type="Proteomes" id="UP000235392">
    <property type="component" value="Unassembled WGS sequence"/>
</dbReference>
<comment type="caution">
    <text evidence="3">The sequence shown here is derived from an EMBL/GenBank/DDBJ whole genome shotgun (WGS) entry which is preliminary data.</text>
</comment>
<proteinExistence type="predicted"/>
<gene>
    <name evidence="3" type="ORF">PCASD_22548</name>
</gene>
<keyword evidence="2" id="KW-1133">Transmembrane helix</keyword>
<evidence type="ECO:0000256" key="2">
    <source>
        <dbReference type="SAM" id="Phobius"/>
    </source>
</evidence>
<feature type="compositionally biased region" description="Polar residues" evidence="1">
    <location>
        <begin position="510"/>
        <end position="529"/>
    </location>
</feature>
<feature type="transmembrane region" description="Helical" evidence="2">
    <location>
        <begin position="338"/>
        <end position="358"/>
    </location>
</feature>
<feature type="region of interest" description="Disordered" evidence="1">
    <location>
        <begin position="993"/>
        <end position="1059"/>
    </location>
</feature>
<feature type="region of interest" description="Disordered" evidence="1">
    <location>
        <begin position="852"/>
        <end position="881"/>
    </location>
</feature>
<keyword evidence="2" id="KW-0472">Membrane</keyword>
<keyword evidence="2" id="KW-0812">Transmembrane</keyword>
<feature type="compositionally biased region" description="Polar residues" evidence="1">
    <location>
        <begin position="371"/>
        <end position="386"/>
    </location>
</feature>
<feature type="compositionally biased region" description="Basic and acidic residues" evidence="1">
    <location>
        <begin position="457"/>
        <end position="468"/>
    </location>
</feature>
<evidence type="ECO:0000256" key="1">
    <source>
        <dbReference type="SAM" id="MobiDB-lite"/>
    </source>
</evidence>
<feature type="compositionally biased region" description="Basic and acidic residues" evidence="1">
    <location>
        <begin position="1006"/>
        <end position="1025"/>
    </location>
</feature>
<evidence type="ECO:0000313" key="3">
    <source>
        <dbReference type="EMBL" id="PLW10565.1"/>
    </source>
</evidence>